<reference evidence="2 3" key="1">
    <citation type="journal article" date="2014" name="Am. J. Bot.">
        <title>Genome assembly and annotation for red clover (Trifolium pratense; Fabaceae).</title>
        <authorList>
            <person name="Istvanek J."/>
            <person name="Jaros M."/>
            <person name="Krenek A."/>
            <person name="Repkova J."/>
        </authorList>
    </citation>
    <scope>NUCLEOTIDE SEQUENCE [LARGE SCALE GENOMIC DNA]</scope>
    <source>
        <strain evidence="3">cv. Tatra</strain>
        <tissue evidence="2">Young leaves</tissue>
    </source>
</reference>
<dbReference type="EMBL" id="ASHM01030818">
    <property type="protein sequence ID" value="PNX76529.1"/>
    <property type="molecule type" value="Genomic_DNA"/>
</dbReference>
<dbReference type="AlphaFoldDB" id="A0A2K3LDA8"/>
<accession>A0A2K3LDA8</accession>
<evidence type="ECO:0000256" key="1">
    <source>
        <dbReference type="SAM" id="MobiDB-lite"/>
    </source>
</evidence>
<organism evidence="2 3">
    <name type="scientific">Trifolium pratense</name>
    <name type="common">Red clover</name>
    <dbReference type="NCBI Taxonomy" id="57577"/>
    <lineage>
        <taxon>Eukaryota</taxon>
        <taxon>Viridiplantae</taxon>
        <taxon>Streptophyta</taxon>
        <taxon>Embryophyta</taxon>
        <taxon>Tracheophyta</taxon>
        <taxon>Spermatophyta</taxon>
        <taxon>Magnoliopsida</taxon>
        <taxon>eudicotyledons</taxon>
        <taxon>Gunneridae</taxon>
        <taxon>Pentapetalae</taxon>
        <taxon>rosids</taxon>
        <taxon>fabids</taxon>
        <taxon>Fabales</taxon>
        <taxon>Fabaceae</taxon>
        <taxon>Papilionoideae</taxon>
        <taxon>50 kb inversion clade</taxon>
        <taxon>NPAAA clade</taxon>
        <taxon>Hologalegina</taxon>
        <taxon>IRL clade</taxon>
        <taxon>Trifolieae</taxon>
        <taxon>Trifolium</taxon>
    </lineage>
</organism>
<dbReference type="Proteomes" id="UP000236291">
    <property type="component" value="Unassembled WGS sequence"/>
</dbReference>
<feature type="region of interest" description="Disordered" evidence="1">
    <location>
        <begin position="25"/>
        <end position="49"/>
    </location>
</feature>
<protein>
    <submittedName>
        <fullName evidence="2">Uncharacterized protein</fullName>
    </submittedName>
</protein>
<gene>
    <name evidence="2" type="ORF">L195_g032480</name>
</gene>
<feature type="non-terminal residue" evidence="2">
    <location>
        <position position="1"/>
    </location>
</feature>
<evidence type="ECO:0000313" key="3">
    <source>
        <dbReference type="Proteomes" id="UP000236291"/>
    </source>
</evidence>
<reference evidence="2 3" key="2">
    <citation type="journal article" date="2017" name="Front. Plant Sci.">
        <title>Gene Classification and Mining of Molecular Markers Useful in Red Clover (Trifolium pratense) Breeding.</title>
        <authorList>
            <person name="Istvanek J."/>
            <person name="Dluhosova J."/>
            <person name="Dluhos P."/>
            <person name="Patkova L."/>
            <person name="Nedelnik J."/>
            <person name="Repkova J."/>
        </authorList>
    </citation>
    <scope>NUCLEOTIDE SEQUENCE [LARGE SCALE GENOMIC DNA]</scope>
    <source>
        <strain evidence="3">cv. Tatra</strain>
        <tissue evidence="2">Young leaves</tissue>
    </source>
</reference>
<comment type="caution">
    <text evidence="2">The sequence shown here is derived from an EMBL/GenBank/DDBJ whole genome shotgun (WGS) entry which is preliminary data.</text>
</comment>
<name>A0A2K3LDA8_TRIPR</name>
<evidence type="ECO:0000313" key="2">
    <source>
        <dbReference type="EMBL" id="PNX76529.1"/>
    </source>
</evidence>
<proteinExistence type="predicted"/>
<sequence length="49" mass="4942">ATCKGLEDQKLKLGAVIQALELEKAGAGNNDVDDGGEPVIEGSDESLSG</sequence>